<sequence>MSNTTSKTVKRMGIGLTAFALLVSSACAAKVNQAGGDSTTAAATSPAAAASGAAPASSTAASGGASASSSPAASGAASTGKMLPVTGTCSAPVNLAMNDWVGYTADAAVVTYILENDLKCKVNQKALAEQLSWQGFASGQIDVIMENWGHEDLAAKYITQQKVAVDAGLTGNLGQIGWYVTPATLKMFPDITNWQNLNKYASKFATSESGGKGQLLDGDPSFVTNDEALVANLKLNYKVVYAGSEAALIQAFRNSQKNNTPVLGYFYSPQWFLSEVPLTKINLPKWTQGCDSNPKTVACDYPNYNLNKIMSTKLANSGSPAAALIKNFNWTNDDQNLVAKYITADKMTPEAAAKKWIDANPAKVNAWLGK</sequence>
<feature type="signal peptide" evidence="1">
    <location>
        <begin position="1"/>
        <end position="28"/>
    </location>
</feature>
<gene>
    <name evidence="3" type="ORF">SAMN04515671_2136</name>
</gene>
<evidence type="ECO:0000259" key="2">
    <source>
        <dbReference type="Pfam" id="PF04069"/>
    </source>
</evidence>
<accession>A0A1H0MYN4</accession>
<dbReference type="InterPro" id="IPR007210">
    <property type="entry name" value="ABC_Gly_betaine_transp_sub-bd"/>
</dbReference>
<evidence type="ECO:0000313" key="3">
    <source>
        <dbReference type="EMBL" id="SDO85220.1"/>
    </source>
</evidence>
<reference evidence="3 4" key="1">
    <citation type="submission" date="2016-10" db="EMBL/GenBank/DDBJ databases">
        <authorList>
            <person name="de Groot N.N."/>
        </authorList>
    </citation>
    <scope>NUCLEOTIDE SEQUENCE [LARGE SCALE GENOMIC DNA]</scope>
    <source>
        <strain evidence="4">P4-7,KCTC 19426,CECT 7604</strain>
    </source>
</reference>
<keyword evidence="1" id="KW-0732">Signal</keyword>
<evidence type="ECO:0000313" key="4">
    <source>
        <dbReference type="Proteomes" id="UP000198741"/>
    </source>
</evidence>
<feature type="domain" description="ABC-type glycine betaine transport system substrate-binding" evidence="2">
    <location>
        <begin position="92"/>
        <end position="358"/>
    </location>
</feature>
<dbReference type="CDD" id="cd13643">
    <property type="entry name" value="PBP2_BCP_2"/>
    <property type="match status" value="1"/>
</dbReference>
<dbReference type="AlphaFoldDB" id="A0A1H0MYN4"/>
<organism evidence="3 4">
    <name type="scientific">Nakamurella panacisegetis</name>
    <dbReference type="NCBI Taxonomy" id="1090615"/>
    <lineage>
        <taxon>Bacteria</taxon>
        <taxon>Bacillati</taxon>
        <taxon>Actinomycetota</taxon>
        <taxon>Actinomycetes</taxon>
        <taxon>Nakamurellales</taxon>
        <taxon>Nakamurellaceae</taxon>
        <taxon>Nakamurella</taxon>
    </lineage>
</organism>
<dbReference type="EMBL" id="LT629710">
    <property type="protein sequence ID" value="SDO85220.1"/>
    <property type="molecule type" value="Genomic_DNA"/>
</dbReference>
<dbReference type="RefSeq" id="WP_197676513.1">
    <property type="nucleotide sequence ID" value="NZ_LT629710.1"/>
</dbReference>
<dbReference type="STRING" id="1090615.SAMN04515671_2136"/>
<dbReference type="SUPFAM" id="SSF53850">
    <property type="entry name" value="Periplasmic binding protein-like II"/>
    <property type="match status" value="1"/>
</dbReference>
<dbReference type="Proteomes" id="UP000198741">
    <property type="component" value="Chromosome I"/>
</dbReference>
<proteinExistence type="predicted"/>
<dbReference type="Gene3D" id="3.40.190.10">
    <property type="entry name" value="Periplasmic binding protein-like II"/>
    <property type="match status" value="1"/>
</dbReference>
<protein>
    <submittedName>
        <fullName evidence="3">Glycine betaine/proline transport system substrate-binding protein</fullName>
    </submittedName>
</protein>
<keyword evidence="4" id="KW-1185">Reference proteome</keyword>
<feature type="chain" id="PRO_5038814295" evidence="1">
    <location>
        <begin position="29"/>
        <end position="370"/>
    </location>
</feature>
<dbReference type="GO" id="GO:0043190">
    <property type="term" value="C:ATP-binding cassette (ABC) transporter complex"/>
    <property type="evidence" value="ECO:0007669"/>
    <property type="project" value="InterPro"/>
</dbReference>
<name>A0A1H0MYN4_9ACTN</name>
<dbReference type="GO" id="GO:0022857">
    <property type="term" value="F:transmembrane transporter activity"/>
    <property type="evidence" value="ECO:0007669"/>
    <property type="project" value="InterPro"/>
</dbReference>
<dbReference type="Pfam" id="PF04069">
    <property type="entry name" value="OpuAC"/>
    <property type="match status" value="1"/>
</dbReference>
<dbReference type="Gene3D" id="3.40.190.100">
    <property type="entry name" value="Glycine betaine-binding periplasmic protein, domain 2"/>
    <property type="match status" value="1"/>
</dbReference>
<evidence type="ECO:0000256" key="1">
    <source>
        <dbReference type="SAM" id="SignalP"/>
    </source>
</evidence>
<dbReference type="PROSITE" id="PS51257">
    <property type="entry name" value="PROKAR_LIPOPROTEIN"/>
    <property type="match status" value="1"/>
</dbReference>